<feature type="domain" description="PilZ" evidence="1">
    <location>
        <begin position="11"/>
        <end position="111"/>
    </location>
</feature>
<sequence>MSSTGNVKEFRRAQRQRVRGTILVTDAMTDREVGRIGNLSESGMLLIAHAPMVDDALYQLRFSVGHGGSGTIEAGAHLLWQDRASAPGQTWAGFRFITMLDSQLHQLRDWLSSQQGQRRHA</sequence>
<dbReference type="Proteomes" id="UP000318212">
    <property type="component" value="Unassembled WGS sequence"/>
</dbReference>
<organism evidence="2 3">
    <name type="scientific">Marilutibacter aestuarii</name>
    <dbReference type="NCBI Taxonomy" id="1706195"/>
    <lineage>
        <taxon>Bacteria</taxon>
        <taxon>Pseudomonadati</taxon>
        <taxon>Pseudomonadota</taxon>
        <taxon>Gammaproteobacteria</taxon>
        <taxon>Lysobacterales</taxon>
        <taxon>Lysobacteraceae</taxon>
        <taxon>Marilutibacter</taxon>
    </lineage>
</organism>
<comment type="caution">
    <text evidence="2">The sequence shown here is derived from an EMBL/GenBank/DDBJ whole genome shotgun (WGS) entry which is preliminary data.</text>
</comment>
<protein>
    <submittedName>
        <fullName evidence="2">PilZ domain-containing protein</fullName>
    </submittedName>
</protein>
<name>A0A508AEX6_9GAMM</name>
<evidence type="ECO:0000313" key="3">
    <source>
        <dbReference type="Proteomes" id="UP000318212"/>
    </source>
</evidence>
<dbReference type="RefSeq" id="WP_141517893.1">
    <property type="nucleotide sequence ID" value="NZ_VICE01000057.1"/>
</dbReference>
<dbReference type="Pfam" id="PF07238">
    <property type="entry name" value="PilZ"/>
    <property type="match status" value="1"/>
</dbReference>
<reference evidence="2 3" key="1">
    <citation type="submission" date="2019-06" db="EMBL/GenBank/DDBJ databases">
        <title>Lysobacter alkalisoli sp. nov. isolated from saline soil.</title>
        <authorList>
            <person name="Sun J.-Q."/>
            <person name="Xu L."/>
        </authorList>
    </citation>
    <scope>NUCLEOTIDE SEQUENCE [LARGE SCALE GENOMIC DNA]</scope>
    <source>
        <strain evidence="2 3">JCM 31130</strain>
    </source>
</reference>
<keyword evidence="3" id="KW-1185">Reference proteome</keyword>
<dbReference type="AlphaFoldDB" id="A0A508AEX6"/>
<evidence type="ECO:0000313" key="2">
    <source>
        <dbReference type="EMBL" id="TQD47044.1"/>
    </source>
</evidence>
<dbReference type="OrthoDB" id="5625505at2"/>
<dbReference type="EMBL" id="VICE01000057">
    <property type="protein sequence ID" value="TQD47044.1"/>
    <property type="molecule type" value="Genomic_DNA"/>
</dbReference>
<accession>A0A508AEX6</accession>
<dbReference type="Gene3D" id="2.40.10.220">
    <property type="entry name" value="predicted glycosyltransferase like domains"/>
    <property type="match status" value="1"/>
</dbReference>
<dbReference type="GO" id="GO:0035438">
    <property type="term" value="F:cyclic-di-GMP binding"/>
    <property type="evidence" value="ECO:0007669"/>
    <property type="project" value="InterPro"/>
</dbReference>
<dbReference type="InterPro" id="IPR009875">
    <property type="entry name" value="PilZ_domain"/>
</dbReference>
<gene>
    <name evidence="2" type="ORF">FKV25_06025</name>
</gene>
<dbReference type="SUPFAM" id="SSF141371">
    <property type="entry name" value="PilZ domain-like"/>
    <property type="match status" value="1"/>
</dbReference>
<evidence type="ECO:0000259" key="1">
    <source>
        <dbReference type="Pfam" id="PF07238"/>
    </source>
</evidence>
<proteinExistence type="predicted"/>